<feature type="coiled-coil region" evidence="1">
    <location>
        <begin position="267"/>
        <end position="354"/>
    </location>
</feature>
<feature type="region of interest" description="Disordered" evidence="2">
    <location>
        <begin position="515"/>
        <end position="601"/>
    </location>
</feature>
<dbReference type="Proteomes" id="UP001642464">
    <property type="component" value="Unassembled WGS sequence"/>
</dbReference>
<feature type="compositionally biased region" description="Basic and acidic residues" evidence="2">
    <location>
        <begin position="69"/>
        <end position="121"/>
    </location>
</feature>
<comment type="caution">
    <text evidence="3">The sequence shown here is derived from an EMBL/GenBank/DDBJ whole genome shotgun (WGS) entry which is preliminary data.</text>
</comment>
<feature type="coiled-coil region" evidence="1">
    <location>
        <begin position="414"/>
        <end position="448"/>
    </location>
</feature>
<sequence>MADDEGGGVEDRGVSAEEMFVPAGTSGALTGVLDSHNLLAKKLLELQQGLDDLRKNHEELSSAGAQQRAGDEERWQQEAKATEEQQQKVAERLEALEGRAEEQGKSQATLEEKMPELEDSTRMQIQSLQHSIDEISNHQAEMKSQVLPRWEAALSLQIKKLGEEVTSFQQGMEERMAQLEQTCQTRHEALSEEFRAVEPRLTPLLDALSQRLDATDENLVKLGERLSESKAENVSSLQDLSAQLKASAEAAEAFATKQDELVVGDFKECFNDRLKNLEGALKQSEYERLIFQDRFKTELAASTEQLQDLHRAREALHGDLAQLRTEALPPLAPLQEAQQQLRGVTAKLEEGLAACQTKAVELANSFATSAAQQSASHADLKGRVEAEVQRLETSAQVGTQQVLQTIRAGEGERLKLLEGQVVEERRERQELRARLEKEEREREGEILTCQRMAEKRAQDVELIANARFESVRQALDELVVEFQGFVKSENSRVMDVSRLEALVRALEVRVWPWRNSSKERSPSSSPRSGWDTARGGGPGGTGDWQEWLKVKKPTRPQGPQPGRPSWSQEPMTNLVVGPTNPVGPAMAAARTARVNTQEPFN</sequence>
<proteinExistence type="predicted"/>
<dbReference type="EMBL" id="CAXAMM010001947">
    <property type="protein sequence ID" value="CAK8994085.1"/>
    <property type="molecule type" value="Genomic_DNA"/>
</dbReference>
<evidence type="ECO:0000256" key="1">
    <source>
        <dbReference type="SAM" id="Coils"/>
    </source>
</evidence>
<keyword evidence="1" id="KW-0175">Coiled coil</keyword>
<evidence type="ECO:0000313" key="3">
    <source>
        <dbReference type="EMBL" id="CAK8994085.1"/>
    </source>
</evidence>
<gene>
    <name evidence="3" type="ORF">SCF082_LOCUS3788</name>
</gene>
<protein>
    <submittedName>
        <fullName evidence="3">Uncharacterized protein</fullName>
    </submittedName>
</protein>
<reference evidence="3 4" key="1">
    <citation type="submission" date="2024-02" db="EMBL/GenBank/DDBJ databases">
        <authorList>
            <person name="Chen Y."/>
            <person name="Shah S."/>
            <person name="Dougan E. K."/>
            <person name="Thang M."/>
            <person name="Chan C."/>
        </authorList>
    </citation>
    <scope>NUCLEOTIDE SEQUENCE [LARGE SCALE GENOMIC DNA]</scope>
</reference>
<keyword evidence="4" id="KW-1185">Reference proteome</keyword>
<evidence type="ECO:0000313" key="4">
    <source>
        <dbReference type="Proteomes" id="UP001642464"/>
    </source>
</evidence>
<feature type="coiled-coil region" evidence="1">
    <location>
        <begin position="205"/>
        <end position="232"/>
    </location>
</feature>
<organism evidence="3 4">
    <name type="scientific">Durusdinium trenchii</name>
    <dbReference type="NCBI Taxonomy" id="1381693"/>
    <lineage>
        <taxon>Eukaryota</taxon>
        <taxon>Sar</taxon>
        <taxon>Alveolata</taxon>
        <taxon>Dinophyceae</taxon>
        <taxon>Suessiales</taxon>
        <taxon>Symbiodiniaceae</taxon>
        <taxon>Durusdinium</taxon>
    </lineage>
</organism>
<feature type="region of interest" description="Disordered" evidence="2">
    <location>
        <begin position="55"/>
        <end position="121"/>
    </location>
</feature>
<evidence type="ECO:0000256" key="2">
    <source>
        <dbReference type="SAM" id="MobiDB-lite"/>
    </source>
</evidence>
<dbReference type="SUPFAM" id="SSF58113">
    <property type="entry name" value="Apolipoprotein A-I"/>
    <property type="match status" value="1"/>
</dbReference>
<name>A0ABP0HZ01_9DINO</name>
<accession>A0ABP0HZ01</accession>